<name>A0A816HE59_ADIRI</name>
<keyword evidence="1" id="KW-0732">Signal</keyword>
<dbReference type="AlphaFoldDB" id="A0A816HE59"/>
<keyword evidence="2" id="KW-1133">Transmembrane helix</keyword>
<evidence type="ECO:0000256" key="1">
    <source>
        <dbReference type="ARBA" id="ARBA00022729"/>
    </source>
</evidence>
<organism evidence="3 4">
    <name type="scientific">Adineta ricciae</name>
    <name type="common">Rotifer</name>
    <dbReference type="NCBI Taxonomy" id="249248"/>
    <lineage>
        <taxon>Eukaryota</taxon>
        <taxon>Metazoa</taxon>
        <taxon>Spiralia</taxon>
        <taxon>Gnathifera</taxon>
        <taxon>Rotifera</taxon>
        <taxon>Eurotatoria</taxon>
        <taxon>Bdelloidea</taxon>
        <taxon>Adinetida</taxon>
        <taxon>Adinetidae</taxon>
        <taxon>Adineta</taxon>
    </lineage>
</organism>
<dbReference type="EMBL" id="CAJNOR010016244">
    <property type="protein sequence ID" value="CAF1684555.1"/>
    <property type="molecule type" value="Genomic_DNA"/>
</dbReference>
<feature type="transmembrane region" description="Helical" evidence="2">
    <location>
        <begin position="6"/>
        <end position="28"/>
    </location>
</feature>
<dbReference type="PANTHER" id="PTHR44103">
    <property type="entry name" value="PROPROTEIN CONVERTASE P"/>
    <property type="match status" value="1"/>
</dbReference>
<dbReference type="PANTHER" id="PTHR44103:SF1">
    <property type="entry name" value="PROPROTEIN CONVERTASE P"/>
    <property type="match status" value="1"/>
</dbReference>
<sequence>ALQGGLSIFLKWISPNITQITMNIYYYYQKQRRKSIVQPSLSNETIFTLPIDTSIDNTTTHSESIRCTFKMMIIICIWIMLVITSLVFFSMHFPRQDKDQTPLKINVTTETNSSLTVVESICEMKFEIISRKIKDTQPILPVIADLNNDHQLDLVFYCVQEKHLYVLLSNGRGTFQQELFFPIKNVDSSIKIVAADFNNDHQVDLAVTNSIKKCIHILFGYGNGSFRSLKTVSLLRDGTPSSIAVTDFDNDNYTDIVVLFNIDKKMIFFFGMGNGKFSRRQFMSVNWPTFYSKLIHTVDMNRDGYKDILVWDSYMGNIDLMIGSGTKLDRRISIVILGKIWLSHLYVGVRFICELDMELVVVA</sequence>
<accession>A0A816HE59</accession>
<dbReference type="InterPro" id="IPR013517">
    <property type="entry name" value="FG-GAP"/>
</dbReference>
<protein>
    <submittedName>
        <fullName evidence="3">Uncharacterized protein</fullName>
    </submittedName>
</protein>
<dbReference type="Pfam" id="PF13517">
    <property type="entry name" value="FG-GAP_3"/>
    <property type="match status" value="1"/>
</dbReference>
<keyword evidence="2" id="KW-0812">Transmembrane</keyword>
<gene>
    <name evidence="3" type="ORF">XAT740_LOCUS61518</name>
</gene>
<keyword evidence="4" id="KW-1185">Reference proteome</keyword>
<evidence type="ECO:0000313" key="3">
    <source>
        <dbReference type="EMBL" id="CAF1684555.1"/>
    </source>
</evidence>
<dbReference type="Gene3D" id="2.130.10.130">
    <property type="entry name" value="Integrin alpha, N-terminal"/>
    <property type="match status" value="1"/>
</dbReference>
<comment type="caution">
    <text evidence="3">The sequence shown here is derived from an EMBL/GenBank/DDBJ whole genome shotgun (WGS) entry which is preliminary data.</text>
</comment>
<dbReference type="Proteomes" id="UP000663828">
    <property type="component" value="Unassembled WGS sequence"/>
</dbReference>
<dbReference type="InterPro" id="IPR028994">
    <property type="entry name" value="Integrin_alpha_N"/>
</dbReference>
<evidence type="ECO:0000256" key="2">
    <source>
        <dbReference type="SAM" id="Phobius"/>
    </source>
</evidence>
<proteinExistence type="predicted"/>
<feature type="non-terminal residue" evidence="3">
    <location>
        <position position="1"/>
    </location>
</feature>
<feature type="transmembrane region" description="Helical" evidence="2">
    <location>
        <begin position="71"/>
        <end position="93"/>
    </location>
</feature>
<keyword evidence="2" id="KW-0472">Membrane</keyword>
<evidence type="ECO:0000313" key="4">
    <source>
        <dbReference type="Proteomes" id="UP000663828"/>
    </source>
</evidence>
<reference evidence="3" key="1">
    <citation type="submission" date="2021-02" db="EMBL/GenBank/DDBJ databases">
        <authorList>
            <person name="Nowell W R."/>
        </authorList>
    </citation>
    <scope>NUCLEOTIDE SEQUENCE</scope>
</reference>
<dbReference type="SUPFAM" id="SSF69318">
    <property type="entry name" value="Integrin alpha N-terminal domain"/>
    <property type="match status" value="1"/>
</dbReference>